<reference evidence="9 10" key="1">
    <citation type="submission" date="2020-08" db="EMBL/GenBank/DDBJ databases">
        <title>The Agave Microbiome: Exploring the role of microbial communities in plant adaptations to desert environments.</title>
        <authorList>
            <person name="Partida-Martinez L.P."/>
        </authorList>
    </citation>
    <scope>NUCLEOTIDE SEQUENCE [LARGE SCALE GENOMIC DNA]</scope>
    <source>
        <strain evidence="9 10">AS3.12</strain>
    </source>
</reference>
<keyword evidence="10" id="KW-1185">Reference proteome</keyword>
<evidence type="ECO:0000256" key="1">
    <source>
        <dbReference type="ARBA" id="ARBA00010641"/>
    </source>
</evidence>
<evidence type="ECO:0000259" key="8">
    <source>
        <dbReference type="Pfam" id="PF08281"/>
    </source>
</evidence>
<dbReference type="Gene3D" id="1.10.1740.10">
    <property type="match status" value="1"/>
</dbReference>
<dbReference type="PANTHER" id="PTHR43133:SF25">
    <property type="entry name" value="RNA POLYMERASE SIGMA FACTOR RFAY-RELATED"/>
    <property type="match status" value="1"/>
</dbReference>
<dbReference type="PANTHER" id="PTHR43133">
    <property type="entry name" value="RNA POLYMERASE ECF-TYPE SIGMA FACTO"/>
    <property type="match status" value="1"/>
</dbReference>
<evidence type="ECO:0000313" key="9">
    <source>
        <dbReference type="EMBL" id="MBB6508543.1"/>
    </source>
</evidence>
<dbReference type="InterPro" id="IPR013325">
    <property type="entry name" value="RNA_pol_sigma_r2"/>
</dbReference>
<evidence type="ECO:0000256" key="5">
    <source>
        <dbReference type="ARBA" id="ARBA00023163"/>
    </source>
</evidence>
<name>A0A7X0JJ59_9HYPH</name>
<dbReference type="GO" id="GO:0003677">
    <property type="term" value="F:DNA binding"/>
    <property type="evidence" value="ECO:0007669"/>
    <property type="project" value="UniProtKB-KW"/>
</dbReference>
<dbReference type="Proteomes" id="UP000585437">
    <property type="component" value="Unassembled WGS sequence"/>
</dbReference>
<dbReference type="EMBL" id="JACHBU010000003">
    <property type="protein sequence ID" value="MBB6508543.1"/>
    <property type="molecule type" value="Genomic_DNA"/>
</dbReference>
<evidence type="ECO:0000313" key="10">
    <source>
        <dbReference type="Proteomes" id="UP000585437"/>
    </source>
</evidence>
<organism evidence="9 10">
    <name type="scientific">Rhizobium soli</name>
    <dbReference type="NCBI Taxonomy" id="424798"/>
    <lineage>
        <taxon>Bacteria</taxon>
        <taxon>Pseudomonadati</taxon>
        <taxon>Pseudomonadota</taxon>
        <taxon>Alphaproteobacteria</taxon>
        <taxon>Hyphomicrobiales</taxon>
        <taxon>Rhizobiaceae</taxon>
        <taxon>Rhizobium/Agrobacterium group</taxon>
        <taxon>Rhizobium</taxon>
    </lineage>
</organism>
<dbReference type="AlphaFoldDB" id="A0A7X0JJ59"/>
<feature type="domain" description="RNA polymerase sigma-70 region 2" evidence="7">
    <location>
        <begin position="18"/>
        <end position="75"/>
    </location>
</feature>
<dbReference type="NCBIfam" id="TIGR02937">
    <property type="entry name" value="sigma70-ECF"/>
    <property type="match status" value="1"/>
</dbReference>
<dbReference type="InterPro" id="IPR013249">
    <property type="entry name" value="RNA_pol_sigma70_r4_t2"/>
</dbReference>
<protein>
    <recommendedName>
        <fullName evidence="6">RNA polymerase sigma factor</fullName>
    </recommendedName>
</protein>
<evidence type="ECO:0000256" key="6">
    <source>
        <dbReference type="RuleBase" id="RU000716"/>
    </source>
</evidence>
<dbReference type="InterPro" id="IPR014284">
    <property type="entry name" value="RNA_pol_sigma-70_dom"/>
</dbReference>
<dbReference type="Pfam" id="PF08281">
    <property type="entry name" value="Sigma70_r4_2"/>
    <property type="match status" value="1"/>
</dbReference>
<sequence length="168" mass="18734">MSESQLNGDPARADIVKLIPALRAFARTFCRNTTDADDLVQETLMKALANLDKFERGTRLKSWLFTIMRNTFYTRSKILGREAPGLEENVSGDTPIAASQEMAIRAKEVRDALVKLPPHYREVLTLVAILGESYEATAEICGCAVGTVKSRLNRARHQILQELGEEAR</sequence>
<evidence type="ECO:0000256" key="2">
    <source>
        <dbReference type="ARBA" id="ARBA00023015"/>
    </source>
</evidence>
<dbReference type="InterPro" id="IPR000838">
    <property type="entry name" value="RNA_pol_sigma70_ECF_CS"/>
</dbReference>
<keyword evidence="4 6" id="KW-0238">DNA-binding</keyword>
<keyword evidence="2 6" id="KW-0805">Transcription regulation</keyword>
<dbReference type="InterPro" id="IPR013324">
    <property type="entry name" value="RNA_pol_sigma_r3/r4-like"/>
</dbReference>
<dbReference type="InterPro" id="IPR036388">
    <property type="entry name" value="WH-like_DNA-bd_sf"/>
</dbReference>
<gene>
    <name evidence="9" type="ORF">F4695_001892</name>
</gene>
<dbReference type="GO" id="GO:0006352">
    <property type="term" value="P:DNA-templated transcription initiation"/>
    <property type="evidence" value="ECO:0007669"/>
    <property type="project" value="InterPro"/>
</dbReference>
<proteinExistence type="inferred from homology"/>
<dbReference type="Pfam" id="PF04542">
    <property type="entry name" value="Sigma70_r2"/>
    <property type="match status" value="1"/>
</dbReference>
<dbReference type="InterPro" id="IPR039425">
    <property type="entry name" value="RNA_pol_sigma-70-like"/>
</dbReference>
<feature type="domain" description="RNA polymerase sigma factor 70 region 4 type 2" evidence="8">
    <location>
        <begin position="108"/>
        <end position="156"/>
    </location>
</feature>
<dbReference type="GO" id="GO:0016987">
    <property type="term" value="F:sigma factor activity"/>
    <property type="evidence" value="ECO:0007669"/>
    <property type="project" value="UniProtKB-KW"/>
</dbReference>
<comment type="caution">
    <text evidence="9">The sequence shown here is derived from an EMBL/GenBank/DDBJ whole genome shotgun (WGS) entry which is preliminary data.</text>
</comment>
<evidence type="ECO:0000256" key="3">
    <source>
        <dbReference type="ARBA" id="ARBA00023082"/>
    </source>
</evidence>
<dbReference type="RefSeq" id="WP_244474083.1">
    <property type="nucleotide sequence ID" value="NZ_JACHBU010000003.1"/>
</dbReference>
<dbReference type="SUPFAM" id="SSF88659">
    <property type="entry name" value="Sigma3 and sigma4 domains of RNA polymerase sigma factors"/>
    <property type="match status" value="1"/>
</dbReference>
<comment type="similarity">
    <text evidence="1 6">Belongs to the sigma-70 factor family. ECF subfamily.</text>
</comment>
<dbReference type="PROSITE" id="PS01063">
    <property type="entry name" value="SIGMA70_ECF"/>
    <property type="match status" value="1"/>
</dbReference>
<dbReference type="Gene3D" id="1.10.10.10">
    <property type="entry name" value="Winged helix-like DNA-binding domain superfamily/Winged helix DNA-binding domain"/>
    <property type="match status" value="1"/>
</dbReference>
<evidence type="ECO:0000259" key="7">
    <source>
        <dbReference type="Pfam" id="PF04542"/>
    </source>
</evidence>
<dbReference type="InterPro" id="IPR007627">
    <property type="entry name" value="RNA_pol_sigma70_r2"/>
</dbReference>
<accession>A0A7X0JJ59</accession>
<dbReference type="CDD" id="cd06171">
    <property type="entry name" value="Sigma70_r4"/>
    <property type="match status" value="1"/>
</dbReference>
<keyword evidence="3 6" id="KW-0731">Sigma factor</keyword>
<dbReference type="SUPFAM" id="SSF88946">
    <property type="entry name" value="Sigma2 domain of RNA polymerase sigma factors"/>
    <property type="match status" value="1"/>
</dbReference>
<keyword evidence="5 6" id="KW-0804">Transcription</keyword>
<evidence type="ECO:0000256" key="4">
    <source>
        <dbReference type="ARBA" id="ARBA00023125"/>
    </source>
</evidence>